<reference evidence="2 3" key="1">
    <citation type="submission" date="2015-12" db="EMBL/GenBank/DDBJ databases">
        <title>The genome of Folsomia candida.</title>
        <authorList>
            <person name="Faddeeva A."/>
            <person name="Derks M.F."/>
            <person name="Anvar Y."/>
            <person name="Smit S."/>
            <person name="Van Straalen N."/>
            <person name="Roelofs D."/>
        </authorList>
    </citation>
    <scope>NUCLEOTIDE SEQUENCE [LARGE SCALE GENOMIC DNA]</scope>
    <source>
        <strain evidence="2 3">VU population</strain>
        <tissue evidence="2">Whole body</tissue>
    </source>
</reference>
<comment type="caution">
    <text evidence="2">The sequence shown here is derived from an EMBL/GenBank/DDBJ whole genome shotgun (WGS) entry which is preliminary data.</text>
</comment>
<dbReference type="EMBL" id="LNIX01000011">
    <property type="protein sequence ID" value="OXA49054.1"/>
    <property type="molecule type" value="Genomic_DNA"/>
</dbReference>
<feature type="transmembrane region" description="Helical" evidence="1">
    <location>
        <begin position="195"/>
        <end position="220"/>
    </location>
</feature>
<proteinExistence type="predicted"/>
<dbReference type="Proteomes" id="UP000198287">
    <property type="component" value="Unassembled WGS sequence"/>
</dbReference>
<keyword evidence="1" id="KW-1133">Transmembrane helix</keyword>
<dbReference type="AlphaFoldDB" id="A0A226DW67"/>
<protein>
    <submittedName>
        <fullName evidence="2">Uncharacterized protein</fullName>
    </submittedName>
</protein>
<keyword evidence="1" id="KW-0472">Membrane</keyword>
<feature type="transmembrane region" description="Helical" evidence="1">
    <location>
        <begin position="54"/>
        <end position="77"/>
    </location>
</feature>
<feature type="transmembrane region" description="Helical" evidence="1">
    <location>
        <begin position="166"/>
        <end position="189"/>
    </location>
</feature>
<keyword evidence="3" id="KW-1185">Reference proteome</keyword>
<evidence type="ECO:0000313" key="3">
    <source>
        <dbReference type="Proteomes" id="UP000198287"/>
    </source>
</evidence>
<keyword evidence="1" id="KW-0812">Transmembrane</keyword>
<evidence type="ECO:0000313" key="2">
    <source>
        <dbReference type="EMBL" id="OXA49054.1"/>
    </source>
</evidence>
<organism evidence="2 3">
    <name type="scientific">Folsomia candida</name>
    <name type="common">Springtail</name>
    <dbReference type="NCBI Taxonomy" id="158441"/>
    <lineage>
        <taxon>Eukaryota</taxon>
        <taxon>Metazoa</taxon>
        <taxon>Ecdysozoa</taxon>
        <taxon>Arthropoda</taxon>
        <taxon>Hexapoda</taxon>
        <taxon>Collembola</taxon>
        <taxon>Entomobryomorpha</taxon>
        <taxon>Isotomoidea</taxon>
        <taxon>Isotomidae</taxon>
        <taxon>Proisotominae</taxon>
        <taxon>Folsomia</taxon>
    </lineage>
</organism>
<evidence type="ECO:0000256" key="1">
    <source>
        <dbReference type="SAM" id="Phobius"/>
    </source>
</evidence>
<accession>A0A226DW67</accession>
<name>A0A226DW67_FOLCA</name>
<sequence length="290" mass="32305">MEAVMIKMGFMSTFFVNFDPENSSEQMGILNSILTATNEKGIHITKRWVRVTHVTLQIVECIYITVPVAMVVISYMFPCKAPFLSSLVLTTTQCRNEFISRKIQIPILLAELALGFHACFTSLGRITCLLLPGMFLISNRINKLSIENFRHAQVLERVVNASCRNWLLPTIAVFVPILYIMASTTLLTIHSEMTIVQVMLSATVTVGAGIVNVTSLSGAAKIYISSKIMIQDPQLLFRIGNKPTKLARKKYKSIRPLRLEFGNNYVGRAIPLVVQEACACQIFSIVIASN</sequence>
<feature type="transmembrane region" description="Helical" evidence="1">
    <location>
        <begin position="114"/>
        <end position="137"/>
    </location>
</feature>
<gene>
    <name evidence="2" type="ORF">Fcan01_16404</name>
</gene>